<gene>
    <name evidence="1" type="ORF">OCU04_004298</name>
</gene>
<dbReference type="Proteomes" id="UP001152300">
    <property type="component" value="Unassembled WGS sequence"/>
</dbReference>
<sequence length="101" mass="11700">MFLRIGSSPAILRSRRDPHYKSNLFLVFILLPDAHLKPTSIRLETLETLTPRWKGEPTSTLWISSRSKKVVPTSEIRGAARKNLAIHYVLPRSIYPSRRYQ</sequence>
<name>A0A9X0ATK0_9HELO</name>
<keyword evidence="2" id="KW-1185">Reference proteome</keyword>
<reference evidence="1" key="1">
    <citation type="submission" date="2022-11" db="EMBL/GenBank/DDBJ databases">
        <title>Genome Resource of Sclerotinia nivalis Strain SnTB1, a Plant Pathogen Isolated from American Ginseng.</title>
        <authorList>
            <person name="Fan S."/>
        </authorList>
    </citation>
    <scope>NUCLEOTIDE SEQUENCE</scope>
    <source>
        <strain evidence="1">SnTB1</strain>
    </source>
</reference>
<evidence type="ECO:0000313" key="1">
    <source>
        <dbReference type="EMBL" id="KAJ8066913.1"/>
    </source>
</evidence>
<proteinExistence type="predicted"/>
<comment type="caution">
    <text evidence="1">The sequence shown here is derived from an EMBL/GenBank/DDBJ whole genome shotgun (WGS) entry which is preliminary data.</text>
</comment>
<dbReference type="EMBL" id="JAPEIS010000004">
    <property type="protein sequence ID" value="KAJ8066913.1"/>
    <property type="molecule type" value="Genomic_DNA"/>
</dbReference>
<accession>A0A9X0ATK0</accession>
<protein>
    <submittedName>
        <fullName evidence="1">Uncharacterized protein</fullName>
    </submittedName>
</protein>
<evidence type="ECO:0000313" key="2">
    <source>
        <dbReference type="Proteomes" id="UP001152300"/>
    </source>
</evidence>
<dbReference type="AlphaFoldDB" id="A0A9X0ATK0"/>
<organism evidence="1 2">
    <name type="scientific">Sclerotinia nivalis</name>
    <dbReference type="NCBI Taxonomy" id="352851"/>
    <lineage>
        <taxon>Eukaryota</taxon>
        <taxon>Fungi</taxon>
        <taxon>Dikarya</taxon>
        <taxon>Ascomycota</taxon>
        <taxon>Pezizomycotina</taxon>
        <taxon>Leotiomycetes</taxon>
        <taxon>Helotiales</taxon>
        <taxon>Sclerotiniaceae</taxon>
        <taxon>Sclerotinia</taxon>
    </lineage>
</organism>